<proteinExistence type="predicted"/>
<gene>
    <name evidence="2" type="ORF">WRSd3_p00136</name>
</gene>
<protein>
    <submittedName>
        <fullName evidence="2">Uncharacterized protein</fullName>
    </submittedName>
</protein>
<name>A0A090N9K1_SHIDY</name>
<feature type="region of interest" description="Disordered" evidence="1">
    <location>
        <begin position="1"/>
        <end position="24"/>
    </location>
</feature>
<geneLocation type="plasmid" evidence="2">
    <name>unnamed</name>
</geneLocation>
<sequence length="24" mass="2801">MTSRSRQAAYSKHPKRTERAGIRI</sequence>
<evidence type="ECO:0000313" key="3">
    <source>
        <dbReference type="Proteomes" id="UP000017944"/>
    </source>
</evidence>
<keyword evidence="2" id="KW-0614">Plasmid</keyword>
<dbReference type="AlphaFoldDB" id="A0A090N9K1"/>
<organism evidence="2 3">
    <name type="scientific">Shigella dysenteriae WRSd3</name>
    <dbReference type="NCBI Taxonomy" id="1401327"/>
    <lineage>
        <taxon>Bacteria</taxon>
        <taxon>Pseudomonadati</taxon>
        <taxon>Pseudomonadota</taxon>
        <taxon>Gammaproteobacteria</taxon>
        <taxon>Enterobacterales</taxon>
        <taxon>Enterobacteriaceae</taxon>
        <taxon>Shigella</taxon>
    </lineage>
</organism>
<dbReference type="EMBL" id="AXUT01000778">
    <property type="protein sequence ID" value="ESU75984.1"/>
    <property type="molecule type" value="Genomic_DNA"/>
</dbReference>
<evidence type="ECO:0000256" key="1">
    <source>
        <dbReference type="SAM" id="MobiDB-lite"/>
    </source>
</evidence>
<comment type="caution">
    <text evidence="2">The sequence shown here is derived from an EMBL/GenBank/DDBJ whole genome shotgun (WGS) entry which is preliminary data.</text>
</comment>
<reference evidence="2 3" key="1">
    <citation type="submission" date="2013-10" db="EMBL/GenBank/DDBJ databases">
        <title>Draft genomes and the virulence plasmids of Sd1617 vaccine constructs: WRSd3 and WRSd5.</title>
        <authorList>
            <person name="Aksomboon Vongsawan A."/>
            <person name="Venkatesan M.M."/>
            <person name="Vaisvil B."/>
            <person name="Emel G."/>
            <person name="Kepatral V."/>
            <person name="Sethabutr O."/>
            <person name="Serichantalergs O."/>
            <person name="Mason C."/>
        </authorList>
    </citation>
    <scope>NUCLEOTIDE SEQUENCE [LARGE SCALE GENOMIC DNA]</scope>
    <source>
        <strain evidence="2 3">WRSd3</strain>
        <plasmid evidence="2">unnamed</plasmid>
    </source>
</reference>
<evidence type="ECO:0000313" key="2">
    <source>
        <dbReference type="EMBL" id="ESU75984.1"/>
    </source>
</evidence>
<accession>A0A090N9K1</accession>
<dbReference type="Proteomes" id="UP000017944">
    <property type="component" value="Unassembled WGS sequence"/>
</dbReference>